<accession>A0A1G7NLP4</accession>
<dbReference type="EMBL" id="LT629690">
    <property type="protein sequence ID" value="SDF75004.1"/>
    <property type="molecule type" value="Genomic_DNA"/>
</dbReference>
<proteinExistence type="predicted"/>
<evidence type="ECO:0000313" key="3">
    <source>
        <dbReference type="Proteomes" id="UP000182427"/>
    </source>
</evidence>
<feature type="compositionally biased region" description="Low complexity" evidence="1">
    <location>
        <begin position="186"/>
        <end position="196"/>
    </location>
</feature>
<feature type="region of interest" description="Disordered" evidence="1">
    <location>
        <begin position="186"/>
        <end position="205"/>
    </location>
</feature>
<reference evidence="2 3" key="1">
    <citation type="submission" date="2016-10" db="EMBL/GenBank/DDBJ databases">
        <authorList>
            <person name="de Groot N.N."/>
        </authorList>
    </citation>
    <scope>NUCLEOTIDE SEQUENCE [LARGE SCALE GENOMIC DNA]</scope>
    <source>
        <strain evidence="2 3">GAS232</strain>
    </source>
</reference>
<dbReference type="Proteomes" id="UP000182427">
    <property type="component" value="Chromosome I"/>
</dbReference>
<dbReference type="AlphaFoldDB" id="A0A1G7NLP4"/>
<protein>
    <submittedName>
        <fullName evidence="2">Uncharacterized protein</fullName>
    </submittedName>
</protein>
<organism evidence="2 3">
    <name type="scientific">Terriglobus roseus</name>
    <dbReference type="NCBI Taxonomy" id="392734"/>
    <lineage>
        <taxon>Bacteria</taxon>
        <taxon>Pseudomonadati</taxon>
        <taxon>Acidobacteriota</taxon>
        <taxon>Terriglobia</taxon>
        <taxon>Terriglobales</taxon>
        <taxon>Acidobacteriaceae</taxon>
        <taxon>Terriglobus</taxon>
    </lineage>
</organism>
<sequence>MAVLLVVSSGNALRAQQVESPQAMRARTAVEEPVAAARRAKAFARSHQTAKGDSPAAALVSAKVQQAGLVQAQATSLATPWTAVGPVQVQSLSYGLVTGRVTSLALDPNDASNNTLCTITPQYRDLSATGTVTVTLLTGTTANDITGKPLLFLLLPLPLWMMRRRAMRGVALALVAIAVLASAQGCGSGKKTAADGSSGGSGGSGATPSGSYTITVSATAAGVTHAVPLTLKVQ</sequence>
<evidence type="ECO:0000313" key="2">
    <source>
        <dbReference type="EMBL" id="SDF75004.1"/>
    </source>
</evidence>
<dbReference type="OrthoDB" id="9757947at2"/>
<dbReference type="RefSeq" id="WP_083346020.1">
    <property type="nucleotide sequence ID" value="NZ_LT629690.1"/>
</dbReference>
<gene>
    <name evidence="2" type="ORF">SAMN05444167_3192</name>
</gene>
<evidence type="ECO:0000256" key="1">
    <source>
        <dbReference type="SAM" id="MobiDB-lite"/>
    </source>
</evidence>
<name>A0A1G7NLP4_9BACT</name>
<keyword evidence="3" id="KW-1185">Reference proteome</keyword>